<name>A0AA36AXA3_OCTVU</name>
<protein>
    <submittedName>
        <fullName evidence="1">Uncharacterized protein</fullName>
    </submittedName>
</protein>
<dbReference type="EMBL" id="OX597819">
    <property type="protein sequence ID" value="CAI9723991.1"/>
    <property type="molecule type" value="Genomic_DNA"/>
</dbReference>
<sequence>MQDTVGEAKIKYIEISFSENLRIDIKVSTDQEERISISLWKTLGFLKTKHERVVSWSTVLRIPVWKANRGVRNCKYEDGPPSVSEDYSQVNLPEKISVIDFTELG</sequence>
<organism evidence="1 2">
    <name type="scientific">Octopus vulgaris</name>
    <name type="common">Common octopus</name>
    <dbReference type="NCBI Taxonomy" id="6645"/>
    <lineage>
        <taxon>Eukaryota</taxon>
        <taxon>Metazoa</taxon>
        <taxon>Spiralia</taxon>
        <taxon>Lophotrochozoa</taxon>
        <taxon>Mollusca</taxon>
        <taxon>Cephalopoda</taxon>
        <taxon>Coleoidea</taxon>
        <taxon>Octopodiformes</taxon>
        <taxon>Octopoda</taxon>
        <taxon>Incirrata</taxon>
        <taxon>Octopodidae</taxon>
        <taxon>Octopus</taxon>
    </lineage>
</organism>
<reference evidence="1" key="1">
    <citation type="submission" date="2023-08" db="EMBL/GenBank/DDBJ databases">
        <authorList>
            <person name="Alioto T."/>
            <person name="Alioto T."/>
            <person name="Gomez Garrido J."/>
        </authorList>
    </citation>
    <scope>NUCLEOTIDE SEQUENCE</scope>
</reference>
<proteinExistence type="predicted"/>
<evidence type="ECO:0000313" key="1">
    <source>
        <dbReference type="EMBL" id="CAI9723991.1"/>
    </source>
</evidence>
<dbReference type="AlphaFoldDB" id="A0AA36AXA3"/>
<accession>A0AA36AXA3</accession>
<keyword evidence="2" id="KW-1185">Reference proteome</keyword>
<evidence type="ECO:0000313" key="2">
    <source>
        <dbReference type="Proteomes" id="UP001162480"/>
    </source>
</evidence>
<gene>
    <name evidence="1" type="ORF">OCTVUL_1B002071</name>
</gene>
<dbReference type="Proteomes" id="UP001162480">
    <property type="component" value="Chromosome 6"/>
</dbReference>